<reference evidence="1 2" key="1">
    <citation type="submission" date="2021-06" db="EMBL/GenBank/DDBJ databases">
        <title>Caerostris extrusa draft genome.</title>
        <authorList>
            <person name="Kono N."/>
            <person name="Arakawa K."/>
        </authorList>
    </citation>
    <scope>NUCLEOTIDE SEQUENCE [LARGE SCALE GENOMIC DNA]</scope>
</reference>
<proteinExistence type="predicted"/>
<keyword evidence="2" id="KW-1185">Reference proteome</keyword>
<organism evidence="1 2">
    <name type="scientific">Caerostris extrusa</name>
    <name type="common">Bark spider</name>
    <name type="synonym">Caerostris bankana</name>
    <dbReference type="NCBI Taxonomy" id="172846"/>
    <lineage>
        <taxon>Eukaryota</taxon>
        <taxon>Metazoa</taxon>
        <taxon>Ecdysozoa</taxon>
        <taxon>Arthropoda</taxon>
        <taxon>Chelicerata</taxon>
        <taxon>Arachnida</taxon>
        <taxon>Araneae</taxon>
        <taxon>Araneomorphae</taxon>
        <taxon>Entelegynae</taxon>
        <taxon>Araneoidea</taxon>
        <taxon>Araneidae</taxon>
        <taxon>Caerostris</taxon>
    </lineage>
</organism>
<comment type="caution">
    <text evidence="1">The sequence shown here is derived from an EMBL/GenBank/DDBJ whole genome shotgun (WGS) entry which is preliminary data.</text>
</comment>
<dbReference type="Proteomes" id="UP001054945">
    <property type="component" value="Unassembled WGS sequence"/>
</dbReference>
<accession>A0AAV4YA26</accession>
<name>A0AAV4YA26_CAEEX</name>
<protein>
    <submittedName>
        <fullName evidence="1">Uncharacterized protein</fullName>
    </submittedName>
</protein>
<dbReference type="EMBL" id="BPLR01001537">
    <property type="protein sequence ID" value="GIZ03007.1"/>
    <property type="molecule type" value="Genomic_DNA"/>
</dbReference>
<dbReference type="AlphaFoldDB" id="A0AAV4YA26"/>
<sequence>MKPKKIPIKPRGVVEDSFVVLKHSFFLLIPFRPIKVPCWPEELISAPPEMGGEGGGAQGIFNSSLDFPRASRDSQSRLRVIFIGNRSLVKGLFNGTREKYFMGGEGAFNDSREKDKAARGLGPGFFLLIPFRPIKAPVGPRNLSVHLPKWEVREVHGVFLIQAPTLSCVLSIRNLDCGTFLSGVARS</sequence>
<evidence type="ECO:0000313" key="2">
    <source>
        <dbReference type="Proteomes" id="UP001054945"/>
    </source>
</evidence>
<gene>
    <name evidence="1" type="ORF">CEXT_707591</name>
</gene>
<evidence type="ECO:0000313" key="1">
    <source>
        <dbReference type="EMBL" id="GIZ03007.1"/>
    </source>
</evidence>